<dbReference type="EMBL" id="FNQM01000005">
    <property type="protein sequence ID" value="SEA45907.1"/>
    <property type="molecule type" value="Genomic_DNA"/>
</dbReference>
<evidence type="ECO:0000259" key="5">
    <source>
        <dbReference type="Pfam" id="PF01551"/>
    </source>
</evidence>
<reference evidence="7 8" key="1">
    <citation type="submission" date="2016-10" db="EMBL/GenBank/DDBJ databases">
        <authorList>
            <person name="de Groot N.N."/>
        </authorList>
    </citation>
    <scope>NUCLEOTIDE SEQUENCE [LARGE SCALE GENOMIC DNA]</scope>
    <source>
        <strain evidence="7 8">DSM 15345</strain>
    </source>
</reference>
<keyword evidence="4" id="KW-1133">Transmembrane helix</keyword>
<dbReference type="PANTHER" id="PTHR21666">
    <property type="entry name" value="PEPTIDASE-RELATED"/>
    <property type="match status" value="1"/>
</dbReference>
<dbReference type="SUPFAM" id="SSF51261">
    <property type="entry name" value="Duplicated hybrid motif"/>
    <property type="match status" value="1"/>
</dbReference>
<keyword evidence="8" id="KW-1185">Reference proteome</keyword>
<dbReference type="InterPro" id="IPR011055">
    <property type="entry name" value="Dup_hybrid_motif"/>
</dbReference>
<dbReference type="GO" id="GO:0004222">
    <property type="term" value="F:metalloendopeptidase activity"/>
    <property type="evidence" value="ECO:0007669"/>
    <property type="project" value="TreeGrafter"/>
</dbReference>
<evidence type="ECO:0000313" key="7">
    <source>
        <dbReference type="EMBL" id="SEA45907.1"/>
    </source>
</evidence>
<dbReference type="InterPro" id="IPR045974">
    <property type="entry name" value="DUF5930"/>
</dbReference>
<feature type="domain" description="M23ase beta-sheet core" evidence="5">
    <location>
        <begin position="381"/>
        <end position="475"/>
    </location>
</feature>
<evidence type="ECO:0000256" key="4">
    <source>
        <dbReference type="SAM" id="Phobius"/>
    </source>
</evidence>
<organism evidence="7 8">
    <name type="scientific">Rubrimonas cliftonensis</name>
    <dbReference type="NCBI Taxonomy" id="89524"/>
    <lineage>
        <taxon>Bacteria</taxon>
        <taxon>Pseudomonadati</taxon>
        <taxon>Pseudomonadota</taxon>
        <taxon>Alphaproteobacteria</taxon>
        <taxon>Rhodobacterales</taxon>
        <taxon>Paracoccaceae</taxon>
        <taxon>Rubrimonas</taxon>
    </lineage>
</organism>
<evidence type="ECO:0000259" key="6">
    <source>
        <dbReference type="Pfam" id="PF19353"/>
    </source>
</evidence>
<dbReference type="OrthoDB" id="9805070at2"/>
<dbReference type="Pfam" id="PF19353">
    <property type="entry name" value="DUF5930"/>
    <property type="match status" value="1"/>
</dbReference>
<keyword evidence="1" id="KW-0732">Signal</keyword>
<keyword evidence="2" id="KW-0175">Coiled coil</keyword>
<dbReference type="Gene3D" id="2.70.70.10">
    <property type="entry name" value="Glucose Permease (Domain IIA)"/>
    <property type="match status" value="1"/>
</dbReference>
<dbReference type="AlphaFoldDB" id="A0A1H4BCR8"/>
<evidence type="ECO:0000256" key="3">
    <source>
        <dbReference type="SAM" id="MobiDB-lite"/>
    </source>
</evidence>
<keyword evidence="4" id="KW-0812">Transmembrane</keyword>
<dbReference type="RefSeq" id="WP_093253059.1">
    <property type="nucleotide sequence ID" value="NZ_FNQM01000005.1"/>
</dbReference>
<keyword evidence="4" id="KW-0472">Membrane</keyword>
<dbReference type="STRING" id="89524.SAMN05444370_105137"/>
<dbReference type="Proteomes" id="UP000198703">
    <property type="component" value="Unassembled WGS sequence"/>
</dbReference>
<name>A0A1H4BCR8_9RHOB</name>
<evidence type="ECO:0000256" key="1">
    <source>
        <dbReference type="ARBA" id="ARBA00022729"/>
    </source>
</evidence>
<dbReference type="InterPro" id="IPR016047">
    <property type="entry name" value="M23ase_b-sheet_dom"/>
</dbReference>
<gene>
    <name evidence="7" type="ORF">SAMN05444370_105137</name>
</gene>
<accession>A0A1H4BCR8</accession>
<feature type="domain" description="DUF5930" evidence="6">
    <location>
        <begin position="6"/>
        <end position="267"/>
    </location>
</feature>
<sequence length="486" mass="49957">MKQPPRLPAATQRLFADKTIVIRSGEVGHCMHLGSGAQAATLAAALLLVVWLVAATGLLAAQGLASQGLGAVGLVQADRQADGIAQAYERRIAEIESAAAADAAALTEAEARLDAMAQALARRHDAFAQAATLAARAEAAEAALADAAAARAGAERAAAAAQARLSRVEDDRADLADTLARIAGALEGAAVQRDDATAQAGALSAALAAMQAGQQEARARQAALLGELERAAELSIAPLEDMLEKAGVDVGDILRELRSETAALDGPGPETSGPDASPGASGGPFVPDDVAKDNDTASPAALAPVAGAGVVAPTPRPTPSSDEGAALEIDVRAAALVEDLSRVRLLRAAAQRMPFATPVRGPRFTSGFGGRRDPINGRYARHDGLDMAGPVGTPILSPADGVVTFAGVRRGYGRMIEIRHDFGVGTVYAHLSRQRVKVGQRVVRGERIGDMGSTGRSTGSHLHYEIHVDGRPVDPMTFIKAARHVL</sequence>
<keyword evidence="7" id="KW-0378">Hydrolase</keyword>
<proteinExistence type="predicted"/>
<dbReference type="InterPro" id="IPR050570">
    <property type="entry name" value="Cell_wall_metabolism_enzyme"/>
</dbReference>
<dbReference type="PANTHER" id="PTHR21666:SF289">
    <property type="entry name" value="L-ALA--D-GLU ENDOPEPTIDASE"/>
    <property type="match status" value="1"/>
</dbReference>
<evidence type="ECO:0000256" key="2">
    <source>
        <dbReference type="SAM" id="Coils"/>
    </source>
</evidence>
<dbReference type="Pfam" id="PF01551">
    <property type="entry name" value="Peptidase_M23"/>
    <property type="match status" value="1"/>
</dbReference>
<feature type="region of interest" description="Disordered" evidence="3">
    <location>
        <begin position="261"/>
        <end position="296"/>
    </location>
</feature>
<dbReference type="CDD" id="cd12797">
    <property type="entry name" value="M23_peptidase"/>
    <property type="match status" value="1"/>
</dbReference>
<feature type="coiled-coil region" evidence="2">
    <location>
        <begin position="137"/>
        <end position="178"/>
    </location>
</feature>
<dbReference type="FunFam" id="2.70.70.10:FF:000006">
    <property type="entry name" value="M23 family peptidase"/>
    <property type="match status" value="1"/>
</dbReference>
<protein>
    <submittedName>
        <fullName evidence="7">Murein DD-endopeptidase MepM and murein hydrolase activator NlpD, contain LysM domain</fullName>
    </submittedName>
</protein>
<feature type="transmembrane region" description="Helical" evidence="4">
    <location>
        <begin position="39"/>
        <end position="61"/>
    </location>
</feature>
<evidence type="ECO:0000313" key="8">
    <source>
        <dbReference type="Proteomes" id="UP000198703"/>
    </source>
</evidence>